<name>A0ACC0NJT2_RHOML</name>
<dbReference type="EMBL" id="CM046393">
    <property type="protein sequence ID" value="KAI8552837.1"/>
    <property type="molecule type" value="Genomic_DNA"/>
</dbReference>
<gene>
    <name evidence="1" type="ORF">RHMOL_Rhmol06G0299200</name>
</gene>
<evidence type="ECO:0000313" key="2">
    <source>
        <dbReference type="Proteomes" id="UP001062846"/>
    </source>
</evidence>
<keyword evidence="2" id="KW-1185">Reference proteome</keyword>
<accession>A0ACC0NJT2</accession>
<proteinExistence type="predicted"/>
<evidence type="ECO:0000313" key="1">
    <source>
        <dbReference type="EMBL" id="KAI8552837.1"/>
    </source>
</evidence>
<sequence>MARAPSHYNGKSSFLSLSKSNPCHPSPSPFFTSKPMMVTMAHNSQSSYWASIEEEMEAHLKQAIPVRLPTAVFEPIVFAAPKTKAPAPCVASCELVGGHRAEAMDAASALQLMHSAAYTHENLPLTDRPNHKPMIHHAYNPNIELPTGDGIVPFGFELLARDLARPKTILIGSYG</sequence>
<dbReference type="Proteomes" id="UP001062846">
    <property type="component" value="Chromosome 6"/>
</dbReference>
<comment type="caution">
    <text evidence="1">The sequence shown here is derived from an EMBL/GenBank/DDBJ whole genome shotgun (WGS) entry which is preliminary data.</text>
</comment>
<protein>
    <submittedName>
        <fullName evidence="1">Uncharacterized protein</fullName>
    </submittedName>
</protein>
<organism evidence="1 2">
    <name type="scientific">Rhododendron molle</name>
    <name type="common">Chinese azalea</name>
    <name type="synonym">Azalea mollis</name>
    <dbReference type="NCBI Taxonomy" id="49168"/>
    <lineage>
        <taxon>Eukaryota</taxon>
        <taxon>Viridiplantae</taxon>
        <taxon>Streptophyta</taxon>
        <taxon>Embryophyta</taxon>
        <taxon>Tracheophyta</taxon>
        <taxon>Spermatophyta</taxon>
        <taxon>Magnoliopsida</taxon>
        <taxon>eudicotyledons</taxon>
        <taxon>Gunneridae</taxon>
        <taxon>Pentapetalae</taxon>
        <taxon>asterids</taxon>
        <taxon>Ericales</taxon>
        <taxon>Ericaceae</taxon>
        <taxon>Ericoideae</taxon>
        <taxon>Rhodoreae</taxon>
        <taxon>Rhododendron</taxon>
    </lineage>
</organism>
<reference evidence="1" key="1">
    <citation type="submission" date="2022-02" db="EMBL/GenBank/DDBJ databases">
        <title>Plant Genome Project.</title>
        <authorList>
            <person name="Zhang R.-G."/>
        </authorList>
    </citation>
    <scope>NUCLEOTIDE SEQUENCE</scope>
    <source>
        <strain evidence="1">AT1</strain>
    </source>
</reference>